<dbReference type="GO" id="GO:0035267">
    <property type="term" value="C:NuA4 histone acetyltransferase complex"/>
    <property type="evidence" value="ECO:0007669"/>
    <property type="project" value="TreeGrafter"/>
</dbReference>
<reference evidence="5" key="1">
    <citation type="submission" date="2003-08" db="EMBL/GenBank/DDBJ databases">
        <authorList>
            <person name="Birren B."/>
            <person name="Nusbaum C."/>
            <person name="Abebe A."/>
            <person name="Abouelleil A."/>
            <person name="Adekoya E."/>
            <person name="Ait-zahra M."/>
            <person name="Allen N."/>
            <person name="Allen T."/>
            <person name="An P."/>
            <person name="Anderson M."/>
            <person name="Anderson S."/>
            <person name="Arachchi H."/>
            <person name="Armbruster J."/>
            <person name="Bachantsang P."/>
            <person name="Baldwin J."/>
            <person name="Barry A."/>
            <person name="Bayul T."/>
            <person name="Blitshsteyn B."/>
            <person name="Bloom T."/>
            <person name="Blye J."/>
            <person name="Boguslavskiy L."/>
            <person name="Borowsky M."/>
            <person name="Boukhgalter B."/>
            <person name="Brunache A."/>
            <person name="Butler J."/>
            <person name="Calixte N."/>
            <person name="Calvo S."/>
            <person name="Camarata J."/>
            <person name="Campo K."/>
            <person name="Chang J."/>
            <person name="Cheshatsang Y."/>
            <person name="Citroen M."/>
            <person name="Collymore A."/>
            <person name="Considine T."/>
            <person name="Cook A."/>
            <person name="Cooke P."/>
            <person name="Corum B."/>
            <person name="Cuomo C."/>
            <person name="David R."/>
            <person name="Dawoe T."/>
            <person name="Degray S."/>
            <person name="Dodge S."/>
            <person name="Dooley K."/>
            <person name="Dorje P."/>
            <person name="Dorjee K."/>
            <person name="Dorris L."/>
            <person name="Duffey N."/>
            <person name="Dupes A."/>
            <person name="Elkins T."/>
            <person name="Engels R."/>
            <person name="Erickson J."/>
            <person name="Farina A."/>
            <person name="Faro S."/>
            <person name="Ferreira P."/>
            <person name="Fischer H."/>
            <person name="Fitzgerald M."/>
            <person name="Foley K."/>
            <person name="Gage D."/>
            <person name="Galagan J."/>
            <person name="Gearin G."/>
            <person name="Gnerre S."/>
            <person name="Gnirke A."/>
            <person name="Goyette A."/>
            <person name="Graham J."/>
            <person name="Grandbois E."/>
            <person name="Gyaltsen K."/>
            <person name="Hafez N."/>
            <person name="Hagopian D."/>
            <person name="Hagos B."/>
            <person name="Hall J."/>
            <person name="Hatcher B."/>
            <person name="Heller A."/>
            <person name="Higgins H."/>
            <person name="Honan T."/>
            <person name="Horn A."/>
            <person name="Houde N."/>
            <person name="Hughes L."/>
            <person name="Hulme W."/>
            <person name="Husby E."/>
            <person name="Iliev I."/>
            <person name="Jaffe D."/>
            <person name="Jones C."/>
            <person name="Kamal M."/>
            <person name="Kamat A."/>
            <person name="Kamvysselis M."/>
            <person name="Karlsson E."/>
            <person name="Kells C."/>
            <person name="Kieu A."/>
            <person name="Kisner P."/>
            <person name="Kodira C."/>
            <person name="Kulbokas E."/>
            <person name="Labutti K."/>
            <person name="Lama D."/>
            <person name="Landers T."/>
            <person name="Leger J."/>
            <person name="Levine S."/>
            <person name="Lewis D."/>
            <person name="Lewis T."/>
            <person name="Lindblad-toh K."/>
            <person name="Liu X."/>
            <person name="Lokyitsang T."/>
            <person name="Lokyitsang Y."/>
            <person name="Lucien O."/>
            <person name="Lui A."/>
            <person name="Ma L.J."/>
            <person name="Mabbitt R."/>
            <person name="Macdonald J."/>
            <person name="Maclean C."/>
            <person name="Major J."/>
            <person name="Manning J."/>
            <person name="Marabella R."/>
            <person name="Maru K."/>
            <person name="Matthews C."/>
            <person name="Mauceli E."/>
            <person name="Mccarthy M."/>
            <person name="Mcdonough S."/>
            <person name="Mcghee T."/>
            <person name="Meldrim J."/>
            <person name="Meneus L."/>
            <person name="Mesirov J."/>
            <person name="Mihalev A."/>
            <person name="Mihova T."/>
            <person name="Mikkelsen T."/>
            <person name="Mlenga V."/>
            <person name="Moru K."/>
            <person name="Mozes J."/>
            <person name="Mulrain L."/>
            <person name="Munson G."/>
            <person name="Naylor J."/>
            <person name="Newes C."/>
            <person name="Nguyen C."/>
            <person name="Nguyen N."/>
            <person name="Nguyen T."/>
            <person name="Nicol R."/>
            <person name="Nielsen C."/>
            <person name="Nizzari M."/>
            <person name="Norbu C."/>
            <person name="Norbu N."/>
            <person name="O'donnell P."/>
            <person name="Okoawo O."/>
            <person name="O'leary S."/>
            <person name="Omotosho B."/>
            <person name="O'neill K."/>
            <person name="Osman S."/>
            <person name="Parker S."/>
            <person name="Perrin D."/>
            <person name="Phunkhang P."/>
            <person name="Piqani B."/>
            <person name="Purcell S."/>
            <person name="Rachupka T."/>
            <person name="Ramasamy U."/>
            <person name="Rameau R."/>
            <person name="Ray V."/>
            <person name="Raymond C."/>
            <person name="Retta R."/>
            <person name="Richardson S."/>
            <person name="Rise C."/>
            <person name="Rodriguez J."/>
            <person name="Rogers J."/>
            <person name="Rogov P."/>
            <person name="Rutman M."/>
            <person name="Schupbach R."/>
            <person name="Seaman C."/>
            <person name="Settipalli S."/>
            <person name="Sharpe T."/>
            <person name="Sheridan J."/>
            <person name="Sherpa N."/>
            <person name="Shi J."/>
            <person name="Smirnov S."/>
            <person name="Smith C."/>
            <person name="Sougnez C."/>
            <person name="Spencer B."/>
            <person name="Stalker J."/>
            <person name="Stange-thomann N."/>
            <person name="Stavropoulos S."/>
            <person name="Stetson K."/>
            <person name="Stone C."/>
            <person name="Stone S."/>
            <person name="Stubbs M."/>
            <person name="Talamas J."/>
            <person name="Tchuinga P."/>
            <person name="Tenzing P."/>
            <person name="Tesfaye S."/>
            <person name="Theodore J."/>
            <person name="Thoulutsang Y."/>
            <person name="Topham K."/>
            <person name="Towey S."/>
            <person name="Tsamla T."/>
            <person name="Tsomo N."/>
            <person name="Vallee D."/>
            <person name="Vassiliev H."/>
            <person name="Venkataraman V."/>
            <person name="Vinson J."/>
            <person name="Vo A."/>
            <person name="Wade C."/>
            <person name="Wang S."/>
            <person name="Wangchuk T."/>
            <person name="Wangdi T."/>
            <person name="Whittaker C."/>
            <person name="Wilkinson J."/>
            <person name="Wu Y."/>
            <person name="Wyman D."/>
            <person name="Yadav S."/>
            <person name="Yang S."/>
            <person name="Yang X."/>
            <person name="Yeager S."/>
            <person name="Yee E."/>
            <person name="Young G."/>
            <person name="Zainoun J."/>
            <person name="Zembeck L."/>
            <person name="Zimmer A."/>
            <person name="Zody M."/>
            <person name="Lander E."/>
        </authorList>
    </citation>
    <scope>NUCLEOTIDE SEQUENCE [LARGE SCALE GENOMIC DNA]</scope>
</reference>
<evidence type="ECO:0000313" key="4">
    <source>
        <dbReference type="Ensembl" id="ENSCSAVP00000007554.1"/>
    </source>
</evidence>
<reference evidence="4" key="3">
    <citation type="submission" date="2025-09" db="UniProtKB">
        <authorList>
            <consortium name="Ensembl"/>
        </authorList>
    </citation>
    <scope>IDENTIFICATION</scope>
</reference>
<dbReference type="InterPro" id="IPR001487">
    <property type="entry name" value="Bromodomain"/>
</dbReference>
<protein>
    <recommendedName>
        <fullName evidence="3">Bromo domain-containing protein</fullName>
    </recommendedName>
</protein>
<evidence type="ECO:0000256" key="2">
    <source>
        <dbReference type="PROSITE-ProRule" id="PRU00035"/>
    </source>
</evidence>
<dbReference type="CDD" id="cd05507">
    <property type="entry name" value="Bromo_brd8_like"/>
    <property type="match status" value="1"/>
</dbReference>
<sequence>MDCEVGSHNRAWKKSIMILWKQVASHRYASLFLQPVTNDIAPNYSDTVYRAMDLATLKKNLETGVVRTTSDFQRDLMLMFQNALMYNNHEHDVYKMALEMQNDVMAQVAQFLATQLMVETTQPVTPKGLRRSTLRRSVMSSEKAKIPGQLSASPDMLIALLVREARSKRTAAIEGELKFMKKKTLE</sequence>
<dbReference type="SUPFAM" id="SSF47370">
    <property type="entry name" value="Bromodomain"/>
    <property type="match status" value="1"/>
</dbReference>
<name>H2YQE6_CIOSA</name>
<dbReference type="InterPro" id="IPR036427">
    <property type="entry name" value="Bromodomain-like_sf"/>
</dbReference>
<organism evidence="4 5">
    <name type="scientific">Ciona savignyi</name>
    <name type="common">Pacific transparent sea squirt</name>
    <dbReference type="NCBI Taxonomy" id="51511"/>
    <lineage>
        <taxon>Eukaryota</taxon>
        <taxon>Metazoa</taxon>
        <taxon>Chordata</taxon>
        <taxon>Tunicata</taxon>
        <taxon>Ascidiacea</taxon>
        <taxon>Phlebobranchia</taxon>
        <taxon>Cionidae</taxon>
        <taxon>Ciona</taxon>
    </lineage>
</organism>
<dbReference type="InterPro" id="IPR037966">
    <property type="entry name" value="Brd8_Bromo_dom"/>
</dbReference>
<dbReference type="GeneTree" id="ENSGT00530000064262"/>
<feature type="domain" description="Bromo" evidence="3">
    <location>
        <begin position="24"/>
        <end position="94"/>
    </location>
</feature>
<dbReference type="PANTHER" id="PTHR15398">
    <property type="entry name" value="BROMODOMAIN-CONTAINING PROTEIN 8"/>
    <property type="match status" value="1"/>
</dbReference>
<reference evidence="4" key="2">
    <citation type="submission" date="2025-08" db="UniProtKB">
        <authorList>
            <consortium name="Ensembl"/>
        </authorList>
    </citation>
    <scope>IDENTIFICATION</scope>
</reference>
<evidence type="ECO:0000256" key="1">
    <source>
        <dbReference type="ARBA" id="ARBA00023117"/>
    </source>
</evidence>
<proteinExistence type="predicted"/>
<dbReference type="PANTHER" id="PTHR15398:SF4">
    <property type="entry name" value="BROMODOMAIN-CONTAINING PROTEIN 8 ISOFORM X1"/>
    <property type="match status" value="1"/>
</dbReference>
<evidence type="ECO:0000313" key="5">
    <source>
        <dbReference type="Proteomes" id="UP000007875"/>
    </source>
</evidence>
<keyword evidence="5" id="KW-1185">Reference proteome</keyword>
<accession>H2YQE6</accession>
<dbReference type="Pfam" id="PF00439">
    <property type="entry name" value="Bromodomain"/>
    <property type="match status" value="1"/>
</dbReference>
<keyword evidence="1 2" id="KW-0103">Bromodomain</keyword>
<dbReference type="Proteomes" id="UP000007875">
    <property type="component" value="Unassembled WGS sequence"/>
</dbReference>
<dbReference type="Gene3D" id="1.20.920.10">
    <property type="entry name" value="Bromodomain-like"/>
    <property type="match status" value="1"/>
</dbReference>
<dbReference type="PRINTS" id="PR00503">
    <property type="entry name" value="BROMODOMAIN"/>
</dbReference>
<dbReference type="SMART" id="SM00297">
    <property type="entry name" value="BROMO"/>
    <property type="match status" value="1"/>
</dbReference>
<dbReference type="AlphaFoldDB" id="H2YQE6"/>
<dbReference type="Ensembl" id="ENSCSAVT00000007653.1">
    <property type="protein sequence ID" value="ENSCSAVP00000007554.1"/>
    <property type="gene ID" value="ENSCSAVG00000004510.1"/>
</dbReference>
<evidence type="ECO:0000259" key="3">
    <source>
        <dbReference type="PROSITE" id="PS50014"/>
    </source>
</evidence>
<dbReference type="PROSITE" id="PS50014">
    <property type="entry name" value="BROMODOMAIN_2"/>
    <property type="match status" value="1"/>
</dbReference>